<dbReference type="Gene3D" id="2.150.10.10">
    <property type="entry name" value="Serralysin-like metalloprotease, C-terminal"/>
    <property type="match status" value="5"/>
</dbReference>
<organism evidence="4 5">
    <name type="scientific">Rhizobium subbaraonis</name>
    <dbReference type="NCBI Taxonomy" id="908946"/>
    <lineage>
        <taxon>Bacteria</taxon>
        <taxon>Pseudomonadati</taxon>
        <taxon>Pseudomonadota</taxon>
        <taxon>Alphaproteobacteria</taxon>
        <taxon>Hyphomicrobiales</taxon>
        <taxon>Rhizobiaceae</taxon>
        <taxon>Rhizobium/Agrobacterium group</taxon>
        <taxon>Rhizobium</taxon>
    </lineage>
</organism>
<evidence type="ECO:0000313" key="4">
    <source>
        <dbReference type="EMBL" id="SOC37904.1"/>
    </source>
</evidence>
<sequence length="518" mass="53382">MAEITGTSGKDLLKGTSEDDIIKGLGGNDTLIGDDGSDTLHGGTGDDTLFGGNEDYHSYEYNAAQTSSDRVLGEAGNDTLYTAGVNCMVDGGDGNDTLYIIHGVGGKFYGGKGNDVVRDFRYATLAETYGGDFVFVTTAKPNSYTVDLGSGNDRFEAVLHPEDEIVVDGGSGTDHVSLDFRFYTTGLKISVSDAPSFTIASVTLKNVESVELVGSMGRDSFSGGTGKDIFDGSSGNDILSGGGGNDSLKGGSGGDLLDGGTGDDFLGGDKGNDKLYGQSGKDELTGGQGNDKLYGGSGNDGLWGGRGSDLLDGGTGADTLAGNTSNDTYIIDNEGDKVVELAKQGTDHVVSSISYTLTANVEHLTLVGNGKTSGTGNNLSNTITGNNSANTLNGGSNNDKLIGGLGADKLYGGTGSDIFIFKTLQDSTPGKSGRDTIFDFSNGDKIDVSAIDASTKKGGDQGFTFIGADVFSDKAGELRYDKGKSDTYIRGDVDGDGKSDFAFHLDDARMLAKADFIL</sequence>
<name>A0A285U7K6_9HYPH</name>
<dbReference type="InterPro" id="IPR050557">
    <property type="entry name" value="RTX_toxin/Mannuronan_C5-epim"/>
</dbReference>
<feature type="region of interest" description="Disordered" evidence="3">
    <location>
        <begin position="268"/>
        <end position="298"/>
    </location>
</feature>
<comment type="subcellular location">
    <subcellularLocation>
        <location evidence="1">Secreted</location>
    </subcellularLocation>
</comment>
<dbReference type="SUPFAM" id="SSF51120">
    <property type="entry name" value="beta-Roll"/>
    <property type="match status" value="5"/>
</dbReference>
<dbReference type="PANTHER" id="PTHR38340">
    <property type="entry name" value="S-LAYER PROTEIN"/>
    <property type="match status" value="1"/>
</dbReference>
<protein>
    <submittedName>
        <fullName evidence="4">Ca2+-binding RTX toxin-like protein</fullName>
    </submittedName>
</protein>
<accession>A0A285U7K6</accession>
<gene>
    <name evidence="4" type="ORF">SAMN05892877_104347</name>
</gene>
<evidence type="ECO:0000256" key="2">
    <source>
        <dbReference type="ARBA" id="ARBA00022525"/>
    </source>
</evidence>
<dbReference type="InterPro" id="IPR001343">
    <property type="entry name" value="Hemolysn_Ca-bd"/>
</dbReference>
<dbReference type="PROSITE" id="PS00330">
    <property type="entry name" value="HEMOLYSIN_CALCIUM"/>
    <property type="match status" value="6"/>
</dbReference>
<dbReference type="AlphaFoldDB" id="A0A285U7K6"/>
<evidence type="ECO:0000313" key="5">
    <source>
        <dbReference type="Proteomes" id="UP000219167"/>
    </source>
</evidence>
<dbReference type="GO" id="GO:0005576">
    <property type="term" value="C:extracellular region"/>
    <property type="evidence" value="ECO:0007669"/>
    <property type="project" value="UniProtKB-SubCell"/>
</dbReference>
<evidence type="ECO:0000256" key="1">
    <source>
        <dbReference type="ARBA" id="ARBA00004613"/>
    </source>
</evidence>
<dbReference type="Proteomes" id="UP000219167">
    <property type="component" value="Unassembled WGS sequence"/>
</dbReference>
<dbReference type="PANTHER" id="PTHR38340:SF1">
    <property type="entry name" value="S-LAYER PROTEIN"/>
    <property type="match status" value="1"/>
</dbReference>
<dbReference type="InterPro" id="IPR018511">
    <property type="entry name" value="Hemolysin-typ_Ca-bd_CS"/>
</dbReference>
<proteinExistence type="predicted"/>
<keyword evidence="5" id="KW-1185">Reference proteome</keyword>
<dbReference type="InterPro" id="IPR011049">
    <property type="entry name" value="Serralysin-like_metalloprot_C"/>
</dbReference>
<dbReference type="GO" id="GO:0005509">
    <property type="term" value="F:calcium ion binding"/>
    <property type="evidence" value="ECO:0007669"/>
    <property type="project" value="InterPro"/>
</dbReference>
<dbReference type="EMBL" id="OBQD01000004">
    <property type="protein sequence ID" value="SOC37904.1"/>
    <property type="molecule type" value="Genomic_DNA"/>
</dbReference>
<dbReference type="Pfam" id="PF00353">
    <property type="entry name" value="HemolysinCabind"/>
    <property type="match status" value="6"/>
</dbReference>
<dbReference type="OrthoDB" id="7876310at2"/>
<reference evidence="4 5" key="1">
    <citation type="submission" date="2017-08" db="EMBL/GenBank/DDBJ databases">
        <authorList>
            <person name="de Groot N.N."/>
        </authorList>
    </citation>
    <scope>NUCLEOTIDE SEQUENCE [LARGE SCALE GENOMIC DNA]</scope>
    <source>
        <strain evidence="4 5">JC85</strain>
    </source>
</reference>
<feature type="compositionally biased region" description="Gly residues" evidence="3">
    <location>
        <begin position="240"/>
        <end position="254"/>
    </location>
</feature>
<evidence type="ECO:0000256" key="3">
    <source>
        <dbReference type="SAM" id="MobiDB-lite"/>
    </source>
</evidence>
<dbReference type="PRINTS" id="PR00313">
    <property type="entry name" value="CABNDNGRPT"/>
</dbReference>
<feature type="region of interest" description="Disordered" evidence="3">
    <location>
        <begin position="232"/>
        <end position="254"/>
    </location>
</feature>
<dbReference type="RefSeq" id="WP_141402021.1">
    <property type="nucleotide sequence ID" value="NZ_OBQD01000004.1"/>
</dbReference>
<keyword evidence="2" id="KW-0964">Secreted</keyword>